<proteinExistence type="inferred from homology"/>
<evidence type="ECO:0000256" key="4">
    <source>
        <dbReference type="ARBA" id="ARBA00022729"/>
    </source>
</evidence>
<organism evidence="7 8">
    <name type="scientific">Quercus suber</name>
    <name type="common">Cork oak</name>
    <dbReference type="NCBI Taxonomy" id="58331"/>
    <lineage>
        <taxon>Eukaryota</taxon>
        <taxon>Viridiplantae</taxon>
        <taxon>Streptophyta</taxon>
        <taxon>Embryophyta</taxon>
        <taxon>Tracheophyta</taxon>
        <taxon>Spermatophyta</taxon>
        <taxon>Magnoliopsida</taxon>
        <taxon>eudicotyledons</taxon>
        <taxon>Gunneridae</taxon>
        <taxon>Pentapetalae</taxon>
        <taxon>rosids</taxon>
        <taxon>fabids</taxon>
        <taxon>Fagales</taxon>
        <taxon>Fagaceae</taxon>
        <taxon>Quercus</taxon>
    </lineage>
</organism>
<feature type="signal peptide" evidence="6">
    <location>
        <begin position="1"/>
        <end position="27"/>
    </location>
</feature>
<dbReference type="Proteomes" id="UP000237347">
    <property type="component" value="Unassembled WGS sequence"/>
</dbReference>
<keyword evidence="3" id="KW-0964">Secreted</keyword>
<reference evidence="7 8" key="1">
    <citation type="journal article" date="2018" name="Sci. Data">
        <title>The draft genome sequence of cork oak.</title>
        <authorList>
            <person name="Ramos A.M."/>
            <person name="Usie A."/>
            <person name="Barbosa P."/>
            <person name="Barros P.M."/>
            <person name="Capote T."/>
            <person name="Chaves I."/>
            <person name="Simoes F."/>
            <person name="Abreu I."/>
            <person name="Carrasquinho I."/>
            <person name="Faro C."/>
            <person name="Guimaraes J.B."/>
            <person name="Mendonca D."/>
            <person name="Nobrega F."/>
            <person name="Rodrigues L."/>
            <person name="Saibo N.J.M."/>
            <person name="Varela M.C."/>
            <person name="Egas C."/>
            <person name="Matos J."/>
            <person name="Miguel C.M."/>
            <person name="Oliveira M.M."/>
            <person name="Ricardo C.P."/>
            <person name="Goncalves S."/>
        </authorList>
    </citation>
    <scope>NUCLEOTIDE SEQUENCE [LARGE SCALE GENOMIC DNA]</scope>
    <source>
        <strain evidence="8">cv. HL8</strain>
    </source>
</reference>
<dbReference type="PANTHER" id="PTHR31279">
    <property type="entry name" value="PROTEIN EXORDIUM-LIKE 5"/>
    <property type="match status" value="1"/>
</dbReference>
<sequence>MRCFVYFILEAYIMALWFDVRIAAAVAEETNLASVTAENKFEALAAHDAIVETRAATNPFKNGYFQGDHLAPLEAVMVCPGIFGEGAYPGYPGNLMADKISKASYNAYGTNGRKFLHPAIRELTSSKCKDHYKLANGPSTWMKAIFTSS</sequence>
<evidence type="ECO:0000256" key="6">
    <source>
        <dbReference type="SAM" id="SignalP"/>
    </source>
</evidence>
<dbReference type="Pfam" id="PF04674">
    <property type="entry name" value="Phi_1"/>
    <property type="match status" value="1"/>
</dbReference>
<comment type="subcellular location">
    <subcellularLocation>
        <location evidence="1">Secreted</location>
        <location evidence="1">Extracellular space</location>
        <location evidence="1">Apoplast</location>
    </subcellularLocation>
</comment>
<feature type="chain" id="PRO_5044024511" evidence="6">
    <location>
        <begin position="28"/>
        <end position="149"/>
    </location>
</feature>
<protein>
    <submittedName>
        <fullName evidence="7">Protein exordium</fullName>
    </submittedName>
</protein>
<dbReference type="PANTHER" id="PTHR31279:SF58">
    <property type="entry name" value="PROTEIN EXORDIUM-LIKE 2"/>
    <property type="match status" value="1"/>
</dbReference>
<keyword evidence="2" id="KW-0052">Apoplast</keyword>
<dbReference type="EMBL" id="PKMF04000041">
    <property type="protein sequence ID" value="KAK7855923.1"/>
    <property type="molecule type" value="Genomic_DNA"/>
</dbReference>
<dbReference type="AlphaFoldDB" id="A0AAW0LY23"/>
<accession>A0AAW0LY23</accession>
<evidence type="ECO:0000256" key="1">
    <source>
        <dbReference type="ARBA" id="ARBA00004271"/>
    </source>
</evidence>
<evidence type="ECO:0000313" key="7">
    <source>
        <dbReference type="EMBL" id="KAK7855923.1"/>
    </source>
</evidence>
<keyword evidence="4 6" id="KW-0732">Signal</keyword>
<evidence type="ECO:0000256" key="5">
    <source>
        <dbReference type="ARBA" id="ARBA00023591"/>
    </source>
</evidence>
<name>A0AAW0LY23_QUESU</name>
<comment type="caution">
    <text evidence="7">The sequence shown here is derived from an EMBL/GenBank/DDBJ whole genome shotgun (WGS) entry which is preliminary data.</text>
</comment>
<dbReference type="GO" id="GO:0048046">
    <property type="term" value="C:apoplast"/>
    <property type="evidence" value="ECO:0007669"/>
    <property type="project" value="UniProtKB-SubCell"/>
</dbReference>
<evidence type="ECO:0000313" key="8">
    <source>
        <dbReference type="Proteomes" id="UP000237347"/>
    </source>
</evidence>
<evidence type="ECO:0000256" key="3">
    <source>
        <dbReference type="ARBA" id="ARBA00022525"/>
    </source>
</evidence>
<evidence type="ECO:0000256" key="2">
    <source>
        <dbReference type="ARBA" id="ARBA00022523"/>
    </source>
</evidence>
<gene>
    <name evidence="7" type="primary">EXO_8</name>
    <name evidence="7" type="ORF">CFP56_025984</name>
</gene>
<keyword evidence="8" id="KW-1185">Reference proteome</keyword>
<dbReference type="InterPro" id="IPR006766">
    <property type="entry name" value="EXORDIUM-like"/>
</dbReference>
<comment type="similarity">
    <text evidence="5">Belongs to the EXORDIUM family.</text>
</comment>